<sequence length="174" mass="19335">MSAPFTLAEELGPILQQIVALNIFLRCNKEEQDTILADQDRLQQEIWAHRKISEAISSHLSPEFIPKKFSAWLAKSTQSSQGSHCSDVFLPRLMLLNNCRFTAAASESSLVPRIHFTRKRKAHDSQVEAGQSSAGNIAALENKPLEHNKSIVTSKKSRGIPTDENGVCQPSKRT</sequence>
<organism evidence="2 3">
    <name type="scientific">Armillaria ostoyae</name>
    <name type="common">Armillaria root rot fungus</name>
    <dbReference type="NCBI Taxonomy" id="47428"/>
    <lineage>
        <taxon>Eukaryota</taxon>
        <taxon>Fungi</taxon>
        <taxon>Dikarya</taxon>
        <taxon>Basidiomycota</taxon>
        <taxon>Agaricomycotina</taxon>
        <taxon>Agaricomycetes</taxon>
        <taxon>Agaricomycetidae</taxon>
        <taxon>Agaricales</taxon>
        <taxon>Marasmiineae</taxon>
        <taxon>Physalacriaceae</taxon>
        <taxon>Armillaria</taxon>
    </lineage>
</organism>
<keyword evidence="3" id="KW-1185">Reference proteome</keyword>
<accession>A0A284SCY3</accession>
<dbReference type="AlphaFoldDB" id="A0A284SCY3"/>
<evidence type="ECO:0000256" key="1">
    <source>
        <dbReference type="SAM" id="MobiDB-lite"/>
    </source>
</evidence>
<proteinExistence type="predicted"/>
<evidence type="ECO:0000313" key="2">
    <source>
        <dbReference type="EMBL" id="SJL18861.1"/>
    </source>
</evidence>
<evidence type="ECO:0000313" key="3">
    <source>
        <dbReference type="Proteomes" id="UP000219338"/>
    </source>
</evidence>
<dbReference type="OrthoDB" id="3019876at2759"/>
<dbReference type="Proteomes" id="UP000219338">
    <property type="component" value="Unassembled WGS sequence"/>
</dbReference>
<dbReference type="EMBL" id="FUEG01000072">
    <property type="protein sequence ID" value="SJL18861.1"/>
    <property type="molecule type" value="Genomic_DNA"/>
</dbReference>
<gene>
    <name evidence="2" type="ORF">ARMOST_22463</name>
</gene>
<reference evidence="3" key="1">
    <citation type="journal article" date="2017" name="Nat. Ecol. Evol.">
        <title>Genome expansion and lineage-specific genetic innovations in the forest pathogenic fungi Armillaria.</title>
        <authorList>
            <person name="Sipos G."/>
            <person name="Prasanna A.N."/>
            <person name="Walter M.C."/>
            <person name="O'Connor E."/>
            <person name="Balint B."/>
            <person name="Krizsan K."/>
            <person name="Kiss B."/>
            <person name="Hess J."/>
            <person name="Varga T."/>
            <person name="Slot J."/>
            <person name="Riley R."/>
            <person name="Boka B."/>
            <person name="Rigling D."/>
            <person name="Barry K."/>
            <person name="Lee J."/>
            <person name="Mihaltcheva S."/>
            <person name="LaButti K."/>
            <person name="Lipzen A."/>
            <person name="Waldron R."/>
            <person name="Moloney N.M."/>
            <person name="Sperisen C."/>
            <person name="Kredics L."/>
            <person name="Vagvoelgyi C."/>
            <person name="Patrignani A."/>
            <person name="Fitzpatrick D."/>
            <person name="Nagy I."/>
            <person name="Doyle S."/>
            <person name="Anderson J.B."/>
            <person name="Grigoriev I.V."/>
            <person name="Gueldener U."/>
            <person name="Muensterkoetter M."/>
            <person name="Nagy L.G."/>
        </authorList>
    </citation>
    <scope>NUCLEOTIDE SEQUENCE [LARGE SCALE GENOMIC DNA]</scope>
    <source>
        <strain evidence="3">C18/9</strain>
    </source>
</reference>
<name>A0A284SCY3_ARMOS</name>
<feature type="region of interest" description="Disordered" evidence="1">
    <location>
        <begin position="121"/>
        <end position="174"/>
    </location>
</feature>
<protein>
    <submittedName>
        <fullName evidence="2">Uncharacterized protein</fullName>
    </submittedName>
</protein>